<protein>
    <submittedName>
        <fullName evidence="1">Uncharacterized protein</fullName>
    </submittedName>
</protein>
<organism evidence="1 2">
    <name type="scientific">Jiangella anatolica</name>
    <dbReference type="NCBI Taxonomy" id="2670374"/>
    <lineage>
        <taxon>Bacteria</taxon>
        <taxon>Bacillati</taxon>
        <taxon>Actinomycetota</taxon>
        <taxon>Actinomycetes</taxon>
        <taxon>Jiangellales</taxon>
        <taxon>Jiangellaceae</taxon>
        <taxon>Jiangella</taxon>
    </lineage>
</organism>
<gene>
    <name evidence="1" type="ORF">C1I92_13185</name>
</gene>
<dbReference type="CDD" id="cd01029">
    <property type="entry name" value="TOPRIM_primases"/>
    <property type="match status" value="1"/>
</dbReference>
<dbReference type="Proteomes" id="UP000248764">
    <property type="component" value="Unassembled WGS sequence"/>
</dbReference>
<dbReference type="SUPFAM" id="SSF56731">
    <property type="entry name" value="DNA primase core"/>
    <property type="match status" value="1"/>
</dbReference>
<comment type="caution">
    <text evidence="1">The sequence shown here is derived from an EMBL/GenBank/DDBJ whole genome shotgun (WGS) entry which is preliminary data.</text>
</comment>
<dbReference type="Pfam" id="PF13155">
    <property type="entry name" value="Toprim_2"/>
    <property type="match status" value="1"/>
</dbReference>
<proteinExistence type="predicted"/>
<sequence>MSMQREALQRAALRYHAQVDNVLPYLETRGLNDRSTIDDYLLGVVVDPIPGHESYVGRLVVPYLTPSAVVNMRFRCLRDHDCKESNCAKYLGPSQKVNLYNVAALRAADSTLYVTEGELDAISATVVGFPAVGVPGVQAWNMKHPRDEDEAKRSKRHWLRLFEDYESVVVLADGDDPGKNFAEKVLNDVENARAVYMPKNSDVNSVLMERGVDEFRSLLQV</sequence>
<name>A0A2W2B7J3_9ACTN</name>
<keyword evidence="2" id="KW-1185">Reference proteome</keyword>
<dbReference type="Gene3D" id="3.40.1360.10">
    <property type="match status" value="1"/>
</dbReference>
<reference evidence="1 2" key="1">
    <citation type="submission" date="2018-01" db="EMBL/GenBank/DDBJ databases">
        <title>Draft genome sequence of Jiangella sp. GTF31.</title>
        <authorList>
            <person name="Sahin N."/>
            <person name="Ay H."/>
            <person name="Saygin H."/>
        </authorList>
    </citation>
    <scope>NUCLEOTIDE SEQUENCE [LARGE SCALE GENOMIC DNA]</scope>
    <source>
        <strain evidence="1 2">GTF31</strain>
    </source>
</reference>
<dbReference type="InterPro" id="IPR034154">
    <property type="entry name" value="TOPRIM_DnaG/twinkle"/>
</dbReference>
<evidence type="ECO:0000313" key="2">
    <source>
        <dbReference type="Proteomes" id="UP000248764"/>
    </source>
</evidence>
<dbReference type="RefSeq" id="WP_111255123.1">
    <property type="nucleotide sequence ID" value="NZ_POTW01000027.1"/>
</dbReference>
<dbReference type="EMBL" id="POTW01000027">
    <property type="protein sequence ID" value="PZF83225.1"/>
    <property type="molecule type" value="Genomic_DNA"/>
</dbReference>
<evidence type="ECO:0000313" key="1">
    <source>
        <dbReference type="EMBL" id="PZF83225.1"/>
    </source>
</evidence>
<accession>A0A2W2B7J3</accession>
<dbReference type="AlphaFoldDB" id="A0A2W2B7J3"/>